<dbReference type="Proteomes" id="UP000321155">
    <property type="component" value="Unassembled WGS sequence"/>
</dbReference>
<evidence type="ECO:0000313" key="4">
    <source>
        <dbReference type="Proteomes" id="UP000321155"/>
    </source>
</evidence>
<dbReference type="EMBL" id="BJZR01000008">
    <property type="protein sequence ID" value="GEO91222.1"/>
    <property type="molecule type" value="Genomic_DNA"/>
</dbReference>
<gene>
    <name evidence="1" type="ORF">AS188_01605</name>
    <name evidence="2" type="ORF">KFL01_05280</name>
</gene>
<organism evidence="1 3">
    <name type="scientific">Kocuria flava</name>
    <dbReference type="NCBI Taxonomy" id="446860"/>
    <lineage>
        <taxon>Bacteria</taxon>
        <taxon>Bacillati</taxon>
        <taxon>Actinomycetota</taxon>
        <taxon>Actinomycetes</taxon>
        <taxon>Micrococcales</taxon>
        <taxon>Micrococcaceae</taxon>
        <taxon>Kocuria</taxon>
    </lineage>
</organism>
<evidence type="ECO:0000313" key="1">
    <source>
        <dbReference type="EMBL" id="ALU38659.1"/>
    </source>
</evidence>
<proteinExistence type="predicted"/>
<sequence>MDVSGFKTLFGESVRTWMDWDAVGEDNASVEDRVITEREDVGELWTVWHVDPEGNPGEWSEPQNKPLQVCEAAVHDWPEDRRAKIERMREQFTDEKDEPVVMALPAYRAGDEFIVLDSNHRLIAAYLAEVPLRILAVVLDGPLSARVLPGLRHFQDQDPHAGRGH</sequence>
<evidence type="ECO:0008006" key="5">
    <source>
        <dbReference type="Google" id="ProtNLM"/>
    </source>
</evidence>
<reference evidence="2 4" key="2">
    <citation type="submission" date="2019-07" db="EMBL/GenBank/DDBJ databases">
        <title>Whole genome shotgun sequence of Kocuria flava NBRC 107626.</title>
        <authorList>
            <person name="Hosoyama A."/>
            <person name="Uohara A."/>
            <person name="Ohji S."/>
            <person name="Ichikawa N."/>
        </authorList>
    </citation>
    <scope>NUCLEOTIDE SEQUENCE [LARGE SCALE GENOMIC DNA]</scope>
    <source>
        <strain evidence="2 4">NBRC 107626</strain>
    </source>
</reference>
<dbReference type="RefSeq" id="WP_058857373.1">
    <property type="nucleotide sequence ID" value="NZ_BJZR01000008.1"/>
</dbReference>
<dbReference type="EMBL" id="CP013254">
    <property type="protein sequence ID" value="ALU38659.1"/>
    <property type="molecule type" value="Genomic_DNA"/>
</dbReference>
<evidence type="ECO:0000313" key="3">
    <source>
        <dbReference type="Proteomes" id="UP000057181"/>
    </source>
</evidence>
<accession>A0A0U3GH07</accession>
<dbReference type="STRING" id="446860.AS188_01605"/>
<dbReference type="OrthoDB" id="4880495at2"/>
<protein>
    <recommendedName>
        <fullName evidence="5">ParB/Sulfiredoxin domain-containing protein</fullName>
    </recommendedName>
</protein>
<keyword evidence="4" id="KW-1185">Reference proteome</keyword>
<name>A0A0U3GH07_9MICC</name>
<dbReference type="KEGG" id="kfv:AS188_01605"/>
<dbReference type="Proteomes" id="UP000057181">
    <property type="component" value="Chromosome"/>
</dbReference>
<evidence type="ECO:0000313" key="2">
    <source>
        <dbReference type="EMBL" id="GEO91222.1"/>
    </source>
</evidence>
<dbReference type="AlphaFoldDB" id="A0A0U3GH07"/>
<reference evidence="1 3" key="1">
    <citation type="submission" date="2015-11" db="EMBL/GenBank/DDBJ databases">
        <title>Complete Genome Sequence of Kocuria flava strain HO-9041.</title>
        <authorList>
            <person name="Zhou M."/>
            <person name="Dai J."/>
        </authorList>
    </citation>
    <scope>NUCLEOTIDE SEQUENCE [LARGE SCALE GENOMIC DNA]</scope>
    <source>
        <strain evidence="1 3">HO-9041</strain>
    </source>
</reference>